<evidence type="ECO:0000313" key="2">
    <source>
        <dbReference type="Proteomes" id="UP001460888"/>
    </source>
</evidence>
<name>A0ABV2B507_9GAMM</name>
<keyword evidence="2" id="KW-1185">Reference proteome</keyword>
<sequence>MKGWAEDYQTYCADENLFDTSKHTMRVVPCGDRFDLNLRYGVYFHPSGRSYSPHRYRSVSRQGGTGAY</sequence>
<dbReference type="Proteomes" id="UP001460888">
    <property type="component" value="Unassembled WGS sequence"/>
</dbReference>
<proteinExistence type="predicted"/>
<protein>
    <submittedName>
        <fullName evidence="1">Uncharacterized protein</fullName>
    </submittedName>
</protein>
<accession>A0ABV2B507</accession>
<reference evidence="1 2" key="1">
    <citation type="submission" date="2013-03" db="EMBL/GenBank/DDBJ databases">
        <title>Salinisphaera dokdonensis CL-ES53 Genome Sequencing.</title>
        <authorList>
            <person name="Li C."/>
            <person name="Lai Q."/>
            <person name="Shao Z."/>
        </authorList>
    </citation>
    <scope>NUCLEOTIDE SEQUENCE [LARGE SCALE GENOMIC DNA]</scope>
    <source>
        <strain evidence="1 2">CL-ES53</strain>
    </source>
</reference>
<evidence type="ECO:0000313" key="1">
    <source>
        <dbReference type="EMBL" id="MES1930489.1"/>
    </source>
</evidence>
<comment type="caution">
    <text evidence="1">The sequence shown here is derived from an EMBL/GenBank/DDBJ whole genome shotgun (WGS) entry which is preliminary data.</text>
</comment>
<gene>
    <name evidence="1" type="ORF">SADO_14604</name>
</gene>
<organism evidence="1 2">
    <name type="scientific">Salinisphaera dokdonensis CL-ES53</name>
    <dbReference type="NCBI Taxonomy" id="1304272"/>
    <lineage>
        <taxon>Bacteria</taxon>
        <taxon>Pseudomonadati</taxon>
        <taxon>Pseudomonadota</taxon>
        <taxon>Gammaproteobacteria</taxon>
        <taxon>Salinisphaerales</taxon>
        <taxon>Salinisphaeraceae</taxon>
        <taxon>Salinisphaera</taxon>
    </lineage>
</organism>
<dbReference type="EMBL" id="APND01000005">
    <property type="protein sequence ID" value="MES1930489.1"/>
    <property type="molecule type" value="Genomic_DNA"/>
</dbReference>